<feature type="transmembrane region" description="Helical" evidence="1">
    <location>
        <begin position="93"/>
        <end position="117"/>
    </location>
</feature>
<dbReference type="Proteomes" id="UP000318010">
    <property type="component" value="Unassembled WGS sequence"/>
</dbReference>
<sequence length="366" mass="42112">MRVLNIKKAFIKRGIAVVALFLLTNLLFLFADHPAAVEKYYSKSTYRMICHVLHPVLNLFPFSVGDIVYGAVVVVLIWAVIRFFKHCFKRRWAMAGLLALKVVIGVQTGILVFYLFWGLNYFRPSAAERLNLRDSTYTTAELQRVTTILIDSANIARSRVSTADLHLPNDTIYNRARQAIIRLSKTSDEFETYSPRVKPSLLTGFMNYLGTSGYYNPFTSEAQMNYEMPVFNRPFVACHEMSHQMGYGPEDEANFVGYLAAVGAKDRLLRYSAYNLAVGEFMRTMRYTDTTIYKQLKDKISPQVKADFKAEREYWLSYQTKINAVSGIFYDNFLKANNQPEGLARYNRMVLLLMAQYKREHLATIL</sequence>
<proteinExistence type="predicted"/>
<reference evidence="2 3" key="1">
    <citation type="submission" date="2019-07" db="EMBL/GenBank/DDBJ databases">
        <authorList>
            <person name="Kim J."/>
        </authorList>
    </citation>
    <scope>NUCLEOTIDE SEQUENCE [LARGE SCALE GENOMIC DNA]</scope>
    <source>
        <strain evidence="2 3">MJ1a</strain>
    </source>
</reference>
<protein>
    <submittedName>
        <fullName evidence="2">DUF3810 domain-containing protein</fullName>
    </submittedName>
</protein>
<dbReference type="OrthoDB" id="1048788at2"/>
<dbReference type="EMBL" id="VOEI01000005">
    <property type="protein sequence ID" value="TWR25017.1"/>
    <property type="molecule type" value="Genomic_DNA"/>
</dbReference>
<evidence type="ECO:0000256" key="1">
    <source>
        <dbReference type="SAM" id="Phobius"/>
    </source>
</evidence>
<keyword evidence="3" id="KW-1185">Reference proteome</keyword>
<dbReference type="AlphaFoldDB" id="A0A563U063"/>
<organism evidence="2 3">
    <name type="scientific">Mucilaginibacter achroorhodeus</name>
    <dbReference type="NCBI Taxonomy" id="2599294"/>
    <lineage>
        <taxon>Bacteria</taxon>
        <taxon>Pseudomonadati</taxon>
        <taxon>Bacteroidota</taxon>
        <taxon>Sphingobacteriia</taxon>
        <taxon>Sphingobacteriales</taxon>
        <taxon>Sphingobacteriaceae</taxon>
        <taxon>Mucilaginibacter</taxon>
    </lineage>
</organism>
<keyword evidence="1" id="KW-0812">Transmembrane</keyword>
<comment type="caution">
    <text evidence="2">The sequence shown here is derived from an EMBL/GenBank/DDBJ whole genome shotgun (WGS) entry which is preliminary data.</text>
</comment>
<name>A0A563U063_9SPHI</name>
<dbReference type="RefSeq" id="WP_146272466.1">
    <property type="nucleotide sequence ID" value="NZ_VOEI01000005.1"/>
</dbReference>
<dbReference type="Pfam" id="PF12725">
    <property type="entry name" value="DUF3810"/>
    <property type="match status" value="1"/>
</dbReference>
<keyword evidence="1" id="KW-1133">Transmembrane helix</keyword>
<evidence type="ECO:0000313" key="2">
    <source>
        <dbReference type="EMBL" id="TWR25017.1"/>
    </source>
</evidence>
<gene>
    <name evidence="2" type="ORF">FPZ42_14815</name>
</gene>
<accession>A0A563U063</accession>
<keyword evidence="1" id="KW-0472">Membrane</keyword>
<dbReference type="InterPro" id="IPR024294">
    <property type="entry name" value="DUF3810"/>
</dbReference>
<feature type="transmembrane region" description="Helical" evidence="1">
    <location>
        <begin position="59"/>
        <end position="81"/>
    </location>
</feature>
<evidence type="ECO:0000313" key="3">
    <source>
        <dbReference type="Proteomes" id="UP000318010"/>
    </source>
</evidence>